<keyword evidence="3" id="KW-1185">Reference proteome</keyword>
<dbReference type="AlphaFoldDB" id="A0A0F8UTF9"/>
<reference evidence="2 3" key="1">
    <citation type="submission" date="2015-02" db="EMBL/GenBank/DDBJ databases">
        <title>Draft Genome Sequences of Two Closely-Related Aflatoxigenic Aspergillus Species Obtained from the Cote d'Ivoire.</title>
        <authorList>
            <person name="Moore G.G."/>
            <person name="Beltz S.B."/>
            <person name="Mack B.M."/>
        </authorList>
    </citation>
    <scope>NUCLEOTIDE SEQUENCE [LARGE SCALE GENOMIC DNA]</scope>
    <source>
        <strain evidence="2 3">SRRC1432</strain>
    </source>
</reference>
<name>A0A0F8UTF9_9EURO</name>
<organism evidence="2 3">
    <name type="scientific">Aspergillus ochraceoroseus</name>
    <dbReference type="NCBI Taxonomy" id="138278"/>
    <lineage>
        <taxon>Eukaryota</taxon>
        <taxon>Fungi</taxon>
        <taxon>Dikarya</taxon>
        <taxon>Ascomycota</taxon>
        <taxon>Pezizomycotina</taxon>
        <taxon>Eurotiomycetes</taxon>
        <taxon>Eurotiomycetidae</taxon>
        <taxon>Eurotiales</taxon>
        <taxon>Aspergillaceae</taxon>
        <taxon>Aspergillus</taxon>
        <taxon>Aspergillus subgen. Nidulantes</taxon>
    </lineage>
</organism>
<dbReference type="PROSITE" id="PS51820">
    <property type="entry name" value="PA14"/>
    <property type="match status" value="1"/>
</dbReference>
<dbReference type="Pfam" id="PF10528">
    <property type="entry name" value="GLEYA"/>
    <property type="match status" value="1"/>
</dbReference>
<gene>
    <name evidence="2" type="ORF">AOCH_001181</name>
</gene>
<comment type="caution">
    <text evidence="2">The sequence shown here is derived from an EMBL/GenBank/DDBJ whole genome shotgun (WGS) entry which is preliminary data.</text>
</comment>
<dbReference type="OrthoDB" id="4225822at2759"/>
<dbReference type="VEuPathDB" id="FungiDB:P175DRAFT_0496814"/>
<dbReference type="EMBL" id="JYKN01000829">
    <property type="protein sequence ID" value="KKK22869.1"/>
    <property type="molecule type" value="Genomic_DNA"/>
</dbReference>
<feature type="domain" description="PA14" evidence="1">
    <location>
        <begin position="194"/>
        <end position="357"/>
    </location>
</feature>
<accession>A0A0F8UTF9</accession>
<proteinExistence type="predicted"/>
<dbReference type="Gene3D" id="2.60.120.1560">
    <property type="match status" value="1"/>
</dbReference>
<dbReference type="Proteomes" id="UP000034947">
    <property type="component" value="Unassembled WGS sequence"/>
</dbReference>
<feature type="non-terminal residue" evidence="2">
    <location>
        <position position="1"/>
    </location>
</feature>
<evidence type="ECO:0000313" key="3">
    <source>
        <dbReference type="Proteomes" id="UP000034947"/>
    </source>
</evidence>
<dbReference type="InterPro" id="IPR037524">
    <property type="entry name" value="PA14/GLEYA"/>
</dbReference>
<evidence type="ECO:0000313" key="2">
    <source>
        <dbReference type="EMBL" id="KKK22869.1"/>
    </source>
</evidence>
<protein>
    <recommendedName>
        <fullName evidence="1">PA14 domain-containing protein</fullName>
    </recommendedName>
</protein>
<dbReference type="InterPro" id="IPR018871">
    <property type="entry name" value="GLEYA_adhesin_domain"/>
</dbReference>
<evidence type="ECO:0000259" key="1">
    <source>
        <dbReference type="PROSITE" id="PS51820"/>
    </source>
</evidence>
<sequence length="369" mass="39538">DILDLSLDVDLPFPFPFCTSTTTVTLAGTRTITSTSTVASATSIITVTAPAVESTTKVRTTIYSPTEISCLRTATTFAPYRAPFGTLAAREAVHQGAMSTQSNHCPTVPPITIIVPTATAEPCTCIEGEYTTVIDTVTVAPEGISRTTTTPTHIVTATETWVHPTPTSYNALYPGLNYYQYINDYDYFNSPNGFGGGDYDTANWNGNYSYSTSGLTRNIDFESPNWPSGPARCQLPGQDTATDCSQWTVVFQGFLYAAEAGNYTVHAPTSSESSEWQDNSGFWWGGEKAYSSYANENVDGGATGNGIPGTPNSFNYPLMAGEFLPMTFIYSNGGGPAANRISITSPNGTRYPADLDLFVPPCPNSPFIP</sequence>